<keyword evidence="7" id="KW-0520">NAD</keyword>
<dbReference type="SUPFAM" id="SSF52283">
    <property type="entry name" value="Formate/glycerate dehydrogenase catalytic domain-like"/>
    <property type="match status" value="1"/>
</dbReference>
<dbReference type="GO" id="GO:0006564">
    <property type="term" value="P:L-serine biosynthetic process"/>
    <property type="evidence" value="ECO:0007669"/>
    <property type="project" value="UniProtKB-KW"/>
</dbReference>
<dbReference type="PROSITE" id="PS51671">
    <property type="entry name" value="ACT"/>
    <property type="match status" value="1"/>
</dbReference>
<keyword evidence="6 11" id="KW-0560">Oxidoreductase</keyword>
<name>A0A3B1C0V5_9ZZZZ</name>
<accession>A0A3B1C0V5</accession>
<dbReference type="GO" id="GO:0009536">
    <property type="term" value="C:plastid"/>
    <property type="evidence" value="ECO:0007669"/>
    <property type="project" value="UniProtKB-ARBA"/>
</dbReference>
<dbReference type="NCBIfam" id="TIGR01327">
    <property type="entry name" value="PGDH"/>
    <property type="match status" value="1"/>
</dbReference>
<feature type="domain" description="ACT" evidence="10">
    <location>
        <begin position="457"/>
        <end position="529"/>
    </location>
</feature>
<dbReference type="InterPro" id="IPR036291">
    <property type="entry name" value="NAD(P)-bd_dom_sf"/>
</dbReference>
<evidence type="ECO:0000256" key="2">
    <source>
        <dbReference type="ARBA" id="ARBA00005854"/>
    </source>
</evidence>
<dbReference type="SUPFAM" id="SSF51735">
    <property type="entry name" value="NAD(P)-binding Rossmann-fold domains"/>
    <property type="match status" value="1"/>
</dbReference>
<dbReference type="SUPFAM" id="SSF55021">
    <property type="entry name" value="ACT-like"/>
    <property type="match status" value="1"/>
</dbReference>
<dbReference type="CDD" id="cd12173">
    <property type="entry name" value="PGDH_4"/>
    <property type="match status" value="1"/>
</dbReference>
<dbReference type="Gene3D" id="3.40.50.720">
    <property type="entry name" value="NAD(P)-binding Rossmann-like Domain"/>
    <property type="match status" value="2"/>
</dbReference>
<dbReference type="InterPro" id="IPR050857">
    <property type="entry name" value="D-2-hydroxyacid_DH"/>
</dbReference>
<dbReference type="InterPro" id="IPR006140">
    <property type="entry name" value="D-isomer_DH_NAD-bd"/>
</dbReference>
<dbReference type="GO" id="GO:0051287">
    <property type="term" value="F:NAD binding"/>
    <property type="evidence" value="ECO:0007669"/>
    <property type="project" value="InterPro"/>
</dbReference>
<dbReference type="PROSITE" id="PS00065">
    <property type="entry name" value="D_2_HYDROXYACID_DH_1"/>
    <property type="match status" value="1"/>
</dbReference>
<dbReference type="EMBL" id="UOGE01000090">
    <property type="protein sequence ID" value="VAX23829.1"/>
    <property type="molecule type" value="Genomic_DNA"/>
</dbReference>
<dbReference type="InterPro" id="IPR029752">
    <property type="entry name" value="D-isomer_DH_CS1"/>
</dbReference>
<organism evidence="11">
    <name type="scientific">hydrothermal vent metagenome</name>
    <dbReference type="NCBI Taxonomy" id="652676"/>
    <lineage>
        <taxon>unclassified sequences</taxon>
        <taxon>metagenomes</taxon>
        <taxon>ecological metagenomes</taxon>
    </lineage>
</organism>
<keyword evidence="5" id="KW-0028">Amino-acid biosynthesis</keyword>
<dbReference type="Pfam" id="PF00389">
    <property type="entry name" value="2-Hacid_dh"/>
    <property type="match status" value="1"/>
</dbReference>
<dbReference type="InterPro" id="IPR029753">
    <property type="entry name" value="D-isomer_DH_CS"/>
</dbReference>
<evidence type="ECO:0000256" key="3">
    <source>
        <dbReference type="ARBA" id="ARBA00013143"/>
    </source>
</evidence>
<evidence type="ECO:0000256" key="4">
    <source>
        <dbReference type="ARBA" id="ARBA00021582"/>
    </source>
</evidence>
<evidence type="ECO:0000313" key="11">
    <source>
        <dbReference type="EMBL" id="VAX23829.1"/>
    </source>
</evidence>
<comment type="pathway">
    <text evidence="1">Amino-acid biosynthesis; L-serine biosynthesis; L-serine from 3-phospho-D-glycerate: step 1/3.</text>
</comment>
<dbReference type="GO" id="GO:0004617">
    <property type="term" value="F:phosphoglycerate dehydrogenase activity"/>
    <property type="evidence" value="ECO:0007669"/>
    <property type="project" value="UniProtKB-EC"/>
</dbReference>
<evidence type="ECO:0000256" key="8">
    <source>
        <dbReference type="ARBA" id="ARBA00023299"/>
    </source>
</evidence>
<comment type="similarity">
    <text evidence="2">Belongs to the D-isomer specific 2-hydroxyacid dehydrogenase family.</text>
</comment>
<keyword evidence="8" id="KW-0718">Serine biosynthesis</keyword>
<dbReference type="Pfam" id="PF19304">
    <property type="entry name" value="PGDH_inter"/>
    <property type="match status" value="1"/>
</dbReference>
<dbReference type="InterPro" id="IPR006139">
    <property type="entry name" value="D-isomer_2_OHA_DH_cat_dom"/>
</dbReference>
<reference evidence="11" key="1">
    <citation type="submission" date="2018-06" db="EMBL/GenBank/DDBJ databases">
        <authorList>
            <person name="Zhirakovskaya E."/>
        </authorList>
    </citation>
    <scope>NUCLEOTIDE SEQUENCE</scope>
</reference>
<dbReference type="InterPro" id="IPR045626">
    <property type="entry name" value="PGDH_ASB_dom"/>
</dbReference>
<dbReference type="InterPro" id="IPR029009">
    <property type="entry name" value="ASB_dom_sf"/>
</dbReference>
<dbReference type="CDD" id="cd04902">
    <property type="entry name" value="ACT_3PGDH-xct"/>
    <property type="match status" value="1"/>
</dbReference>
<evidence type="ECO:0000259" key="10">
    <source>
        <dbReference type="PROSITE" id="PS51671"/>
    </source>
</evidence>
<dbReference type="UniPathway" id="UPA00135">
    <property type="reaction ID" value="UER00196"/>
</dbReference>
<protein>
    <recommendedName>
        <fullName evidence="4">D-3-phosphoglycerate dehydrogenase</fullName>
        <ecNumber evidence="3">1.1.1.95</ecNumber>
    </recommendedName>
</protein>
<dbReference type="AlphaFoldDB" id="A0A3B1C0V5"/>
<evidence type="ECO:0000256" key="5">
    <source>
        <dbReference type="ARBA" id="ARBA00022605"/>
    </source>
</evidence>
<evidence type="ECO:0000256" key="7">
    <source>
        <dbReference type="ARBA" id="ARBA00023027"/>
    </source>
</evidence>
<evidence type="ECO:0000256" key="1">
    <source>
        <dbReference type="ARBA" id="ARBA00005216"/>
    </source>
</evidence>
<evidence type="ECO:0000256" key="9">
    <source>
        <dbReference type="ARBA" id="ARBA00048731"/>
    </source>
</evidence>
<dbReference type="InterPro" id="IPR002912">
    <property type="entry name" value="ACT_dom"/>
</dbReference>
<evidence type="ECO:0000256" key="6">
    <source>
        <dbReference type="ARBA" id="ARBA00023002"/>
    </source>
</evidence>
<dbReference type="FunFam" id="3.30.70.260:FF:000008">
    <property type="entry name" value="D-3-phosphoglycerate dehydrogenase, chloroplastic"/>
    <property type="match status" value="1"/>
</dbReference>
<dbReference type="PANTHER" id="PTHR42789:SF1">
    <property type="entry name" value="D-ISOMER SPECIFIC 2-HYDROXYACID DEHYDROGENASE FAMILY PROTEIN (AFU_ORTHOLOGUE AFUA_6G10090)"/>
    <property type="match status" value="1"/>
</dbReference>
<dbReference type="Pfam" id="PF02826">
    <property type="entry name" value="2-Hacid_dh_C"/>
    <property type="match status" value="1"/>
</dbReference>
<dbReference type="Gene3D" id="3.30.70.260">
    <property type="match status" value="1"/>
</dbReference>
<sequence>MTARILVSDKLSQNGIDILKATPGIEVDVKTGMTPAELISIIGQYDGLIIRSATRVTEEVLKAGASLKAIGRAGIGVDNVDTKAASRKGVVVMNTPGGNTTTTAEHAVAMMMALSRKIPQATASVKKGKWEKSKFMGSEHYGKTLGILGIGRIGSIVAKRAHGLEMKVIAFDPFISLEAADNLGIELVTIDDFFARSDYISIHTPKTPETTHIINKEAFAKMKKGVRIINCARGGIINEQDLAQAVKDGIVAGAALDVFESEPPAIDNPLLALDEVILTPHLGASTSEAQENVAIAVADQMVKFFTTGLIQNAVNVPSIDPDQLSVIKPYLALGEKMGSFLAQAVEGGVKEVNITYMGDLADIDQRSITQSIVKGVLEVFAGEAVNFINAPFLAESRGIVVSSGTSSVKRNFSSLLGLKIVTDTGEMYIEGAVFMGGEPRLVKLGDYLVETQLKGNMLVFTNNDKPGVIGNIGTYLGREGVNIASFELSREKKGGVAMSIVSIDSALSSDQIKRMKKIENVVEVNLVRL</sequence>
<dbReference type="InterPro" id="IPR006236">
    <property type="entry name" value="PGDH"/>
</dbReference>
<dbReference type="FunFam" id="3.30.1330.90:FF:000003">
    <property type="entry name" value="D-3-phosphoglycerate dehydrogenase"/>
    <property type="match status" value="1"/>
</dbReference>
<proteinExistence type="inferred from homology"/>
<comment type="catalytic activity">
    <reaction evidence="9">
        <text>(2R)-3-phosphoglycerate + NAD(+) = 3-phosphooxypyruvate + NADH + H(+)</text>
        <dbReference type="Rhea" id="RHEA:12641"/>
        <dbReference type="ChEBI" id="CHEBI:15378"/>
        <dbReference type="ChEBI" id="CHEBI:18110"/>
        <dbReference type="ChEBI" id="CHEBI:57540"/>
        <dbReference type="ChEBI" id="CHEBI:57945"/>
        <dbReference type="ChEBI" id="CHEBI:58272"/>
        <dbReference type="EC" id="1.1.1.95"/>
    </reaction>
</comment>
<gene>
    <name evidence="11" type="ORF">MNBD_NITROSPINAE02-1739</name>
</gene>
<dbReference type="PANTHER" id="PTHR42789">
    <property type="entry name" value="D-ISOMER SPECIFIC 2-HYDROXYACID DEHYDROGENASE FAMILY PROTEIN (AFU_ORTHOLOGUE AFUA_6G10090)"/>
    <property type="match status" value="1"/>
</dbReference>
<dbReference type="FunFam" id="3.40.50.720:FF:000021">
    <property type="entry name" value="D-3-phosphoglycerate dehydrogenase"/>
    <property type="match status" value="1"/>
</dbReference>
<dbReference type="SUPFAM" id="SSF143548">
    <property type="entry name" value="Serine metabolism enzymes domain"/>
    <property type="match status" value="1"/>
</dbReference>
<dbReference type="InterPro" id="IPR045865">
    <property type="entry name" value="ACT-like_dom_sf"/>
</dbReference>
<dbReference type="EC" id="1.1.1.95" evidence="3"/>
<dbReference type="PROSITE" id="PS00671">
    <property type="entry name" value="D_2_HYDROXYACID_DH_3"/>
    <property type="match status" value="1"/>
</dbReference>
<dbReference type="Gene3D" id="3.30.1330.90">
    <property type="entry name" value="D-3-phosphoglycerate dehydrogenase, domain 3"/>
    <property type="match status" value="1"/>
</dbReference>